<dbReference type="AlphaFoldDB" id="A0AAN8X159"/>
<dbReference type="Proteomes" id="UP001381693">
    <property type="component" value="Unassembled WGS sequence"/>
</dbReference>
<keyword evidence="3" id="KW-1185">Reference proteome</keyword>
<evidence type="ECO:0000313" key="3">
    <source>
        <dbReference type="Proteomes" id="UP001381693"/>
    </source>
</evidence>
<gene>
    <name evidence="2" type="ORF">SK128_000990</name>
</gene>
<feature type="region of interest" description="Disordered" evidence="1">
    <location>
        <begin position="53"/>
        <end position="73"/>
    </location>
</feature>
<dbReference type="EMBL" id="JAXCGZ010011712">
    <property type="protein sequence ID" value="KAK7074246.1"/>
    <property type="molecule type" value="Genomic_DNA"/>
</dbReference>
<organism evidence="2 3">
    <name type="scientific">Halocaridina rubra</name>
    <name type="common">Hawaiian red shrimp</name>
    <dbReference type="NCBI Taxonomy" id="373956"/>
    <lineage>
        <taxon>Eukaryota</taxon>
        <taxon>Metazoa</taxon>
        <taxon>Ecdysozoa</taxon>
        <taxon>Arthropoda</taxon>
        <taxon>Crustacea</taxon>
        <taxon>Multicrustacea</taxon>
        <taxon>Malacostraca</taxon>
        <taxon>Eumalacostraca</taxon>
        <taxon>Eucarida</taxon>
        <taxon>Decapoda</taxon>
        <taxon>Pleocyemata</taxon>
        <taxon>Caridea</taxon>
        <taxon>Atyoidea</taxon>
        <taxon>Atyidae</taxon>
        <taxon>Halocaridina</taxon>
    </lineage>
</organism>
<evidence type="ECO:0000256" key="1">
    <source>
        <dbReference type="SAM" id="MobiDB-lite"/>
    </source>
</evidence>
<proteinExistence type="predicted"/>
<comment type="caution">
    <text evidence="2">The sequence shown here is derived from an EMBL/GenBank/DDBJ whole genome shotgun (WGS) entry which is preliminary data.</text>
</comment>
<evidence type="ECO:0000313" key="2">
    <source>
        <dbReference type="EMBL" id="KAK7074246.1"/>
    </source>
</evidence>
<reference evidence="2 3" key="1">
    <citation type="submission" date="2023-11" db="EMBL/GenBank/DDBJ databases">
        <title>Halocaridina rubra genome assembly.</title>
        <authorList>
            <person name="Smith C."/>
        </authorList>
    </citation>
    <scope>NUCLEOTIDE SEQUENCE [LARGE SCALE GENOMIC DNA]</scope>
    <source>
        <strain evidence="2">EP-1</strain>
        <tissue evidence="2">Whole</tissue>
    </source>
</reference>
<name>A0AAN8X159_HALRR</name>
<protein>
    <submittedName>
        <fullName evidence="2">Uncharacterized protein</fullName>
    </submittedName>
</protein>
<accession>A0AAN8X159</accession>
<sequence>MKDSDVIYCNALKAFGVRPILDYEPAPCGGLPRSRSPSVEKTTSTFSQMNLTPASRRGLKTIHENYGPTLEMR</sequence>